<protein>
    <submittedName>
        <fullName evidence="3">Type III secretion protein U</fullName>
    </submittedName>
</protein>
<dbReference type="GO" id="GO:0005886">
    <property type="term" value="C:plasma membrane"/>
    <property type="evidence" value="ECO:0007669"/>
    <property type="project" value="TreeGrafter"/>
</dbReference>
<sequence>MSGEKTEEPTQKKLDDAREKGQVAPRKNILEALILITGFLGIYAMWNGTSRALSDVFDASLDGIHLSLEENKTAILEAAPGPFTYTMALTIVLAILVTFVTLLLNKFNFAPKALQPKFEKFNPVNGLKGMFSKNTLYNFGRSLSYFIVCGLILYFMIKRNIPNMVQASYCGERCIIEFAIPIILTTVAVILSTQVVLAFLDFKAQTAMFMKQMKMTKDEVKREHKGQEGDPMIKSTRKQIAREDAEMPSMNEVTHVVFSNSHLVAVIYYEGAAPYVVMKVKGKGILKLVQKFKSHGAECVNLPSVAHDFYRVAKIGKYITDTTVAKGMARILFALEKKRRR</sequence>
<evidence type="ECO:0000256" key="2">
    <source>
        <dbReference type="SAM" id="Phobius"/>
    </source>
</evidence>
<reference evidence="3 4" key="1">
    <citation type="submission" date="2016-10" db="EMBL/GenBank/DDBJ databases">
        <authorList>
            <person name="de Groot N.N."/>
        </authorList>
    </citation>
    <scope>NUCLEOTIDE SEQUENCE [LARGE SCALE GENOMIC DNA]</scope>
    <source>
        <strain evidence="3 4">U95</strain>
    </source>
</reference>
<evidence type="ECO:0000313" key="3">
    <source>
        <dbReference type="EMBL" id="SCZ61869.1"/>
    </source>
</evidence>
<dbReference type="PRINTS" id="PR00950">
    <property type="entry name" value="TYPE3IMSPROT"/>
</dbReference>
<feature type="transmembrane region" description="Helical" evidence="2">
    <location>
        <begin position="83"/>
        <end position="104"/>
    </location>
</feature>
<dbReference type="GO" id="GO:0009306">
    <property type="term" value="P:protein secretion"/>
    <property type="evidence" value="ECO:0007669"/>
    <property type="project" value="InterPro"/>
</dbReference>
<feature type="transmembrane region" description="Helical" evidence="2">
    <location>
        <begin position="175"/>
        <end position="200"/>
    </location>
</feature>
<dbReference type="Proteomes" id="UP000198767">
    <property type="component" value="Unassembled WGS sequence"/>
</dbReference>
<keyword evidence="4" id="KW-1185">Reference proteome</keyword>
<gene>
    <name evidence="3" type="ORF">SAMN04488118_104305</name>
</gene>
<keyword evidence="2" id="KW-0472">Membrane</keyword>
<dbReference type="InterPro" id="IPR029025">
    <property type="entry name" value="T3SS_substrate_exporter_C"/>
</dbReference>
<organism evidence="3 4">
    <name type="scientific">Epibacterium ulvae</name>
    <dbReference type="NCBI Taxonomy" id="1156985"/>
    <lineage>
        <taxon>Bacteria</taxon>
        <taxon>Pseudomonadati</taxon>
        <taxon>Pseudomonadota</taxon>
        <taxon>Alphaproteobacteria</taxon>
        <taxon>Rhodobacterales</taxon>
        <taxon>Roseobacteraceae</taxon>
        <taxon>Epibacterium</taxon>
    </lineage>
</organism>
<dbReference type="SUPFAM" id="SSF160544">
    <property type="entry name" value="EscU C-terminal domain-like"/>
    <property type="match status" value="1"/>
</dbReference>
<feature type="transmembrane region" description="Helical" evidence="2">
    <location>
        <begin position="136"/>
        <end position="155"/>
    </location>
</feature>
<dbReference type="Gene3D" id="3.40.1690.10">
    <property type="entry name" value="secretion proteins EscU"/>
    <property type="match status" value="1"/>
</dbReference>
<dbReference type="OrthoDB" id="9807950at2"/>
<dbReference type="EMBL" id="FMWG01000004">
    <property type="protein sequence ID" value="SCZ61869.1"/>
    <property type="molecule type" value="Genomic_DNA"/>
</dbReference>
<dbReference type="PANTHER" id="PTHR30531:SF12">
    <property type="entry name" value="FLAGELLAR BIOSYNTHETIC PROTEIN FLHB"/>
    <property type="match status" value="1"/>
</dbReference>
<dbReference type="RefSeq" id="WP_157843976.1">
    <property type="nucleotide sequence ID" value="NZ_FMWG01000004.1"/>
</dbReference>
<accession>A0A1G5QL30</accession>
<keyword evidence="2" id="KW-0812">Transmembrane</keyword>
<dbReference type="PANTHER" id="PTHR30531">
    <property type="entry name" value="FLAGELLAR BIOSYNTHETIC PROTEIN FLHB"/>
    <property type="match status" value="1"/>
</dbReference>
<dbReference type="Pfam" id="PF01312">
    <property type="entry name" value="Bac_export_2"/>
    <property type="match status" value="1"/>
</dbReference>
<dbReference type="STRING" id="1156985.SAMN04488118_104305"/>
<evidence type="ECO:0000256" key="1">
    <source>
        <dbReference type="ARBA" id="ARBA00010690"/>
    </source>
</evidence>
<feature type="transmembrane region" description="Helical" evidence="2">
    <location>
        <begin position="28"/>
        <end position="46"/>
    </location>
</feature>
<dbReference type="InterPro" id="IPR006135">
    <property type="entry name" value="T3SS_substrate_exporter"/>
</dbReference>
<dbReference type="AlphaFoldDB" id="A0A1G5QL30"/>
<evidence type="ECO:0000313" key="4">
    <source>
        <dbReference type="Proteomes" id="UP000198767"/>
    </source>
</evidence>
<name>A0A1G5QL30_9RHOB</name>
<comment type="similarity">
    <text evidence="1">Belongs to the type III secretion exporter family.</text>
</comment>
<proteinExistence type="inferred from homology"/>
<keyword evidence="2" id="KW-1133">Transmembrane helix</keyword>